<evidence type="ECO:0000256" key="3">
    <source>
        <dbReference type="ARBA" id="ARBA00023002"/>
    </source>
</evidence>
<dbReference type="InterPro" id="IPR036396">
    <property type="entry name" value="Cyt_P450_sf"/>
</dbReference>
<dbReference type="InterPro" id="IPR050364">
    <property type="entry name" value="Cytochrome_P450_fung"/>
</dbReference>
<evidence type="ECO:0000256" key="1">
    <source>
        <dbReference type="ARBA" id="ARBA00010617"/>
    </source>
</evidence>
<keyword evidence="7" id="KW-1185">Reference proteome</keyword>
<dbReference type="PRINTS" id="PR00463">
    <property type="entry name" value="EP450I"/>
</dbReference>
<dbReference type="Pfam" id="PF00067">
    <property type="entry name" value="p450"/>
    <property type="match status" value="1"/>
</dbReference>
<reference evidence="6 7" key="1">
    <citation type="submission" date="2016-04" db="EMBL/GenBank/DDBJ databases">
        <title>Evolutionary innovation and constraint leading to complex multicellularity in the Ascomycota.</title>
        <authorList>
            <person name="Cisse O."/>
            <person name="Nguyen A."/>
            <person name="Hewitt D.A."/>
            <person name="Jedd G."/>
            <person name="Stajich J.E."/>
        </authorList>
    </citation>
    <scope>NUCLEOTIDE SEQUENCE [LARGE SCALE GENOMIC DNA]</scope>
    <source>
        <strain evidence="6 7">DAH-3</strain>
    </source>
</reference>
<dbReference type="STRING" id="1198029.A0A1U7LJG8"/>
<keyword evidence="2 5" id="KW-0479">Metal-binding</keyword>
<evidence type="ECO:0000256" key="2">
    <source>
        <dbReference type="ARBA" id="ARBA00022723"/>
    </source>
</evidence>
<organism evidence="6 7">
    <name type="scientific">Neolecta irregularis (strain DAH-3)</name>
    <dbReference type="NCBI Taxonomy" id="1198029"/>
    <lineage>
        <taxon>Eukaryota</taxon>
        <taxon>Fungi</taxon>
        <taxon>Dikarya</taxon>
        <taxon>Ascomycota</taxon>
        <taxon>Taphrinomycotina</taxon>
        <taxon>Neolectales</taxon>
        <taxon>Neolectaceae</taxon>
        <taxon>Neolecta</taxon>
    </lineage>
</organism>
<accession>A0A1U7LJG8</accession>
<dbReference type="GO" id="GO:0016705">
    <property type="term" value="F:oxidoreductase activity, acting on paired donors, with incorporation or reduction of molecular oxygen"/>
    <property type="evidence" value="ECO:0007669"/>
    <property type="project" value="InterPro"/>
</dbReference>
<dbReference type="Gene3D" id="1.10.630.10">
    <property type="entry name" value="Cytochrome P450"/>
    <property type="match status" value="1"/>
</dbReference>
<evidence type="ECO:0000313" key="7">
    <source>
        <dbReference type="Proteomes" id="UP000186594"/>
    </source>
</evidence>
<gene>
    <name evidence="6" type="ORF">NEOLI_005235</name>
</gene>
<evidence type="ECO:0000313" key="6">
    <source>
        <dbReference type="EMBL" id="OLL22778.1"/>
    </source>
</evidence>
<proteinExistence type="inferred from homology"/>
<dbReference type="OMA" id="QSIMENY"/>
<dbReference type="AlphaFoldDB" id="A0A1U7LJG8"/>
<comment type="caution">
    <text evidence="6">The sequence shown here is derived from an EMBL/GenBank/DDBJ whole genome shotgun (WGS) entry which is preliminary data.</text>
</comment>
<dbReference type="GO" id="GO:0020037">
    <property type="term" value="F:heme binding"/>
    <property type="evidence" value="ECO:0007669"/>
    <property type="project" value="InterPro"/>
</dbReference>
<comment type="similarity">
    <text evidence="1">Belongs to the cytochrome P450 family.</text>
</comment>
<dbReference type="EMBL" id="LXFE01002771">
    <property type="protein sequence ID" value="OLL22778.1"/>
    <property type="molecule type" value="Genomic_DNA"/>
</dbReference>
<keyword evidence="4 5" id="KW-0408">Iron</keyword>
<dbReference type="GO" id="GO:0004497">
    <property type="term" value="F:monooxygenase activity"/>
    <property type="evidence" value="ECO:0007669"/>
    <property type="project" value="InterPro"/>
</dbReference>
<dbReference type="InterPro" id="IPR002401">
    <property type="entry name" value="Cyt_P450_E_grp-I"/>
</dbReference>
<evidence type="ECO:0000256" key="4">
    <source>
        <dbReference type="ARBA" id="ARBA00023004"/>
    </source>
</evidence>
<evidence type="ECO:0000256" key="5">
    <source>
        <dbReference type="PIRSR" id="PIRSR602401-1"/>
    </source>
</evidence>
<keyword evidence="3" id="KW-0560">Oxidoreductase</keyword>
<dbReference type="PANTHER" id="PTHR46300">
    <property type="entry name" value="P450, PUTATIVE (EUROFUNG)-RELATED-RELATED"/>
    <property type="match status" value="1"/>
</dbReference>
<dbReference type="PANTHER" id="PTHR46300:SF9">
    <property type="entry name" value="P450, PUTATIVE-RELATED"/>
    <property type="match status" value="1"/>
</dbReference>
<keyword evidence="5" id="KW-0349">Heme</keyword>
<dbReference type="SUPFAM" id="SSF48264">
    <property type="entry name" value="Cytochrome P450"/>
    <property type="match status" value="1"/>
</dbReference>
<feature type="binding site" description="axial binding residue" evidence="5">
    <location>
        <position position="362"/>
    </location>
    <ligand>
        <name>heme</name>
        <dbReference type="ChEBI" id="CHEBI:30413"/>
    </ligand>
    <ligandPart>
        <name>Fe</name>
        <dbReference type="ChEBI" id="CHEBI:18248"/>
    </ligandPart>
</feature>
<name>A0A1U7LJG8_NEOID</name>
<dbReference type="InterPro" id="IPR001128">
    <property type="entry name" value="Cyt_P450"/>
</dbReference>
<sequence>MKRVVVANSYESVKELWIDNQRGLISRPKNYTFHKVVSISQGFTIGTSPWDESCKNRRKVAAAAVNRSAIQSYLHIFDFESYEIIRNLFRDSCNGRNEINPRSYLYAYALRSSLSINYGIEMRSLINDLVPEIFQVESEISGFRGITNNWQDYIPILRLLSRKNTLAAHYRARRDKYMKILLDGLKSAIEKGIDGPCIAGNILKDPIAKLNSDELKSVCLSMVAAPGEIIPATVMQGLGYLSSSHGQEIQERAYQSIMENYPNGQVWEKCIQEEKLPYIAALIQEILRYYPVSPLSLPRESISDIVYNDAVIPSGTMFLLNLDLERYQDPERFDPCRYLDEKPKKGFVAIPHYTYGAGSRMCFGNHLANRQMFTLFTRIISAFKIFPEKNFDPEILNAVSCNTNHSSIVAKPKDFKVQFVPRDQEALEGWLRKSGECLK</sequence>
<dbReference type="Proteomes" id="UP000186594">
    <property type="component" value="Unassembled WGS sequence"/>
</dbReference>
<dbReference type="GO" id="GO:0005506">
    <property type="term" value="F:iron ion binding"/>
    <property type="evidence" value="ECO:0007669"/>
    <property type="project" value="InterPro"/>
</dbReference>
<protein>
    <submittedName>
        <fullName evidence="6">Phenylacetate 2-hydroxylase</fullName>
    </submittedName>
</protein>
<dbReference type="OrthoDB" id="1055148at2759"/>
<comment type="cofactor">
    <cofactor evidence="5">
        <name>heme</name>
        <dbReference type="ChEBI" id="CHEBI:30413"/>
    </cofactor>
</comment>